<keyword evidence="2" id="KW-1185">Reference proteome</keyword>
<evidence type="ECO:0000313" key="2">
    <source>
        <dbReference type="Proteomes" id="UP000609172"/>
    </source>
</evidence>
<proteinExistence type="predicted"/>
<evidence type="ECO:0000313" key="1">
    <source>
        <dbReference type="EMBL" id="MBK0369888.1"/>
    </source>
</evidence>
<dbReference type="AlphaFoldDB" id="A0A934UJU7"/>
<reference evidence="1" key="1">
    <citation type="submission" date="2020-12" db="EMBL/GenBank/DDBJ databases">
        <title>Bacterial novel species Flavobacterium sp. SE-1-e isolated from soil.</title>
        <authorList>
            <person name="Jung H.-Y."/>
        </authorList>
    </citation>
    <scope>NUCLEOTIDE SEQUENCE</scope>
    <source>
        <strain evidence="1">SE-1-e</strain>
    </source>
</reference>
<dbReference type="Proteomes" id="UP000609172">
    <property type="component" value="Unassembled WGS sequence"/>
</dbReference>
<comment type="caution">
    <text evidence="1">The sequence shown here is derived from an EMBL/GenBank/DDBJ whole genome shotgun (WGS) entry which is preliminary data.</text>
</comment>
<organism evidence="1 2">
    <name type="scientific">Flavobacterium agrisoli</name>
    <dbReference type="NCBI Taxonomy" id="2793066"/>
    <lineage>
        <taxon>Bacteria</taxon>
        <taxon>Pseudomonadati</taxon>
        <taxon>Bacteroidota</taxon>
        <taxon>Flavobacteriia</taxon>
        <taxon>Flavobacteriales</taxon>
        <taxon>Flavobacteriaceae</taxon>
        <taxon>Flavobacterium</taxon>
    </lineage>
</organism>
<sequence length="147" mass="17186">MSTTIATVKFSNFEKQYIKRVQYLMALVDELKKSRYRLITASQLHNSELYFELAKNRIVSIIQLQNQINKYSKPILEAAYKLNFEQEDLDAEEFQNKEFTIINALDETQLIDLYQKAITELPLPSHLELLLCQQLVSIEQSILALQD</sequence>
<accession>A0A934UJU7</accession>
<name>A0A934UJU7_9FLAO</name>
<protein>
    <submittedName>
        <fullName evidence="1">Uncharacterized protein</fullName>
    </submittedName>
</protein>
<dbReference type="RefSeq" id="WP_200105831.1">
    <property type="nucleotide sequence ID" value="NZ_JAEHFV010000003.1"/>
</dbReference>
<dbReference type="EMBL" id="JAEHFV010000003">
    <property type="protein sequence ID" value="MBK0369888.1"/>
    <property type="molecule type" value="Genomic_DNA"/>
</dbReference>
<gene>
    <name evidence="1" type="ORF">I5M07_08550</name>
</gene>